<name>A0A0A0EYF4_9GAMM</name>
<gene>
    <name evidence="1" type="ORF">N799_09825</name>
</gene>
<organism evidence="1 2">
    <name type="scientific">Lysobacter arseniciresistens ZS79</name>
    <dbReference type="NCBI Taxonomy" id="913325"/>
    <lineage>
        <taxon>Bacteria</taxon>
        <taxon>Pseudomonadati</taxon>
        <taxon>Pseudomonadota</taxon>
        <taxon>Gammaproteobacteria</taxon>
        <taxon>Lysobacterales</taxon>
        <taxon>Lysobacteraceae</taxon>
        <taxon>Novilysobacter</taxon>
    </lineage>
</organism>
<dbReference type="RefSeq" id="WP_036212681.1">
    <property type="nucleotide sequence ID" value="NZ_AVPT01000029.1"/>
</dbReference>
<keyword evidence="2" id="KW-1185">Reference proteome</keyword>
<accession>A0A0A0EYF4</accession>
<dbReference type="AlphaFoldDB" id="A0A0A0EYF4"/>
<evidence type="ECO:0000313" key="1">
    <source>
        <dbReference type="EMBL" id="KGM54172.1"/>
    </source>
</evidence>
<sequence length="83" mass="8475">MSDPIQLHLTAARLLIAAACQQMKADDPEAFAAIAVASERGASFRVTTALSVAGLSEVSVDLVAPDGVAANVARVAFDNPTAH</sequence>
<dbReference type="EMBL" id="AVPT01000029">
    <property type="protein sequence ID" value="KGM54172.1"/>
    <property type="molecule type" value="Genomic_DNA"/>
</dbReference>
<dbReference type="Proteomes" id="UP000029989">
    <property type="component" value="Unassembled WGS sequence"/>
</dbReference>
<comment type="caution">
    <text evidence="1">The sequence shown here is derived from an EMBL/GenBank/DDBJ whole genome shotgun (WGS) entry which is preliminary data.</text>
</comment>
<reference evidence="1 2" key="1">
    <citation type="journal article" date="2015" name="Stand. Genomic Sci.">
        <title>Genomic information of the arsenic-resistant bacterium Lysobacter arseniciresistens type strain ZS79(T) and comparison of Lysobacter draft genomes.</title>
        <authorList>
            <person name="Liu L."/>
            <person name="Zhang S."/>
            <person name="Luo M."/>
            <person name="Wang G."/>
        </authorList>
    </citation>
    <scope>NUCLEOTIDE SEQUENCE [LARGE SCALE GENOMIC DNA]</scope>
    <source>
        <strain evidence="1 2">ZS79</strain>
    </source>
</reference>
<protein>
    <submittedName>
        <fullName evidence="1">Uncharacterized protein</fullName>
    </submittedName>
</protein>
<evidence type="ECO:0000313" key="2">
    <source>
        <dbReference type="Proteomes" id="UP000029989"/>
    </source>
</evidence>
<proteinExistence type="predicted"/>